<dbReference type="Proteomes" id="UP000076603">
    <property type="component" value="Unassembled WGS sequence"/>
</dbReference>
<gene>
    <name evidence="1" type="ORF">CLMAG_55690</name>
</gene>
<keyword evidence="2" id="KW-1185">Reference proteome</keyword>
<protein>
    <submittedName>
        <fullName evidence="1">Uncharacterized protein</fullName>
    </submittedName>
</protein>
<evidence type="ECO:0000313" key="2">
    <source>
        <dbReference type="Proteomes" id="UP000076603"/>
    </source>
</evidence>
<dbReference type="AlphaFoldDB" id="A0A162QWV2"/>
<dbReference type="OrthoDB" id="2313808at2"/>
<name>A0A162QWV2_9CLOT</name>
<reference evidence="1 2" key="1">
    <citation type="submission" date="2016-04" db="EMBL/GenBank/DDBJ databases">
        <title>Genome sequence of Clostridium magnum DSM 2767.</title>
        <authorList>
            <person name="Poehlein A."/>
            <person name="Uhlig R."/>
            <person name="Fischer R."/>
            <person name="Bahl H."/>
            <person name="Daniel R."/>
        </authorList>
    </citation>
    <scope>NUCLEOTIDE SEQUENCE [LARGE SCALE GENOMIC DNA]</scope>
    <source>
        <strain evidence="1 2">DSM 2767</strain>
    </source>
</reference>
<dbReference type="PATRIC" id="fig|1121326.3.peg.5629"/>
<dbReference type="STRING" id="1121326.CLMAG_55690"/>
<comment type="caution">
    <text evidence="1">The sequence shown here is derived from an EMBL/GenBank/DDBJ whole genome shotgun (WGS) entry which is preliminary data.</text>
</comment>
<evidence type="ECO:0000313" key="1">
    <source>
        <dbReference type="EMBL" id="KZL89083.1"/>
    </source>
</evidence>
<accession>A0A162QWV2</accession>
<dbReference type="EMBL" id="LWAE01000011">
    <property type="protein sequence ID" value="KZL89083.1"/>
    <property type="molecule type" value="Genomic_DNA"/>
</dbReference>
<sequence>MDKYTREELVEALQIVSSTISKCEKMQLKFAEGTSHHTLLKNRIKAMYISKSLITDENVMDKYTKEELIEALRPVSSVISKCEKAQLKFAEGTSHHTRFKNIIEAMYISKSLITDEINKRV</sequence>
<proteinExistence type="predicted"/>
<organism evidence="1 2">
    <name type="scientific">Clostridium magnum DSM 2767</name>
    <dbReference type="NCBI Taxonomy" id="1121326"/>
    <lineage>
        <taxon>Bacteria</taxon>
        <taxon>Bacillati</taxon>
        <taxon>Bacillota</taxon>
        <taxon>Clostridia</taxon>
        <taxon>Eubacteriales</taxon>
        <taxon>Clostridiaceae</taxon>
        <taxon>Clostridium</taxon>
    </lineage>
</organism>
<dbReference type="RefSeq" id="WP_066630002.1">
    <property type="nucleotide sequence ID" value="NZ_FQXL01000026.1"/>
</dbReference>